<evidence type="ECO:0000256" key="3">
    <source>
        <dbReference type="ARBA" id="ARBA00022630"/>
    </source>
</evidence>
<dbReference type="InterPro" id="IPR045170">
    <property type="entry name" value="MTOX"/>
</dbReference>
<dbReference type="AlphaFoldDB" id="A0AA38SEI0"/>
<dbReference type="Gene3D" id="3.50.50.60">
    <property type="entry name" value="FAD/NAD(P)-binding domain"/>
    <property type="match status" value="1"/>
</dbReference>
<dbReference type="PANTHER" id="PTHR10961">
    <property type="entry name" value="PEROXISOMAL SARCOSINE OXIDASE"/>
    <property type="match status" value="1"/>
</dbReference>
<evidence type="ECO:0000256" key="4">
    <source>
        <dbReference type="ARBA" id="ARBA00022827"/>
    </source>
</evidence>
<feature type="domain" description="FAD dependent oxidoreductase" evidence="7">
    <location>
        <begin position="52"/>
        <end position="475"/>
    </location>
</feature>
<dbReference type="SUPFAM" id="SSF54373">
    <property type="entry name" value="FAD-linked reductases, C-terminal domain"/>
    <property type="match status" value="1"/>
</dbReference>
<dbReference type="SUPFAM" id="SSF51905">
    <property type="entry name" value="FAD/NAD(P)-binding domain"/>
    <property type="match status" value="1"/>
</dbReference>
<dbReference type="Proteomes" id="UP001174691">
    <property type="component" value="Unassembled WGS sequence"/>
</dbReference>
<organism evidence="8 9">
    <name type="scientific">Coniochaeta hoffmannii</name>
    <dbReference type="NCBI Taxonomy" id="91930"/>
    <lineage>
        <taxon>Eukaryota</taxon>
        <taxon>Fungi</taxon>
        <taxon>Dikarya</taxon>
        <taxon>Ascomycota</taxon>
        <taxon>Pezizomycotina</taxon>
        <taxon>Sordariomycetes</taxon>
        <taxon>Sordariomycetidae</taxon>
        <taxon>Coniochaetales</taxon>
        <taxon>Coniochaetaceae</taxon>
        <taxon>Coniochaeta</taxon>
    </lineage>
</organism>
<dbReference type="Gene3D" id="3.30.9.10">
    <property type="entry name" value="D-Amino Acid Oxidase, subunit A, domain 2"/>
    <property type="match status" value="1"/>
</dbReference>
<dbReference type="GO" id="GO:0050031">
    <property type="term" value="F:L-pipecolate oxidase activity"/>
    <property type="evidence" value="ECO:0007669"/>
    <property type="project" value="TreeGrafter"/>
</dbReference>
<evidence type="ECO:0000313" key="9">
    <source>
        <dbReference type="Proteomes" id="UP001174691"/>
    </source>
</evidence>
<dbReference type="EMBL" id="JANBVN010000002">
    <property type="protein sequence ID" value="KAJ9165625.1"/>
    <property type="molecule type" value="Genomic_DNA"/>
</dbReference>
<feature type="region of interest" description="Disordered" evidence="6">
    <location>
        <begin position="373"/>
        <end position="401"/>
    </location>
</feature>
<dbReference type="InterPro" id="IPR036188">
    <property type="entry name" value="FAD/NAD-bd_sf"/>
</dbReference>
<feature type="compositionally biased region" description="Polar residues" evidence="6">
    <location>
        <begin position="373"/>
        <end position="394"/>
    </location>
</feature>
<dbReference type="GO" id="GO:0008115">
    <property type="term" value="F:sarcosine oxidase activity"/>
    <property type="evidence" value="ECO:0007669"/>
    <property type="project" value="TreeGrafter"/>
</dbReference>
<evidence type="ECO:0000313" key="8">
    <source>
        <dbReference type="EMBL" id="KAJ9165625.1"/>
    </source>
</evidence>
<keyword evidence="3" id="KW-0285">Flavoprotein</keyword>
<evidence type="ECO:0000256" key="2">
    <source>
        <dbReference type="ARBA" id="ARBA00010989"/>
    </source>
</evidence>
<feature type="compositionally biased region" description="Low complexity" evidence="6">
    <location>
        <begin position="10"/>
        <end position="44"/>
    </location>
</feature>
<comment type="caution">
    <text evidence="8">The sequence shown here is derived from an EMBL/GenBank/DDBJ whole genome shotgun (WGS) entry which is preliminary data.</text>
</comment>
<dbReference type="GO" id="GO:0004657">
    <property type="term" value="F:proline dehydrogenase activity"/>
    <property type="evidence" value="ECO:0007669"/>
    <property type="project" value="TreeGrafter"/>
</dbReference>
<keyword evidence="4" id="KW-0274">FAD</keyword>
<keyword evidence="5" id="KW-0560">Oxidoreductase</keyword>
<feature type="region of interest" description="Disordered" evidence="6">
    <location>
        <begin position="1"/>
        <end position="44"/>
    </location>
</feature>
<evidence type="ECO:0000256" key="6">
    <source>
        <dbReference type="SAM" id="MobiDB-lite"/>
    </source>
</evidence>
<sequence length="527" mass="55181">MDADASSSVPSNPAFTPSPSPTSSSPFHNFGTTTSTSTAAPTSSPFSPPSSILIIGSGVFGLSTAYALARRDVFSNTTITVVDRASSPSPSSTPVFPARDASSIDSSRIIRGDYADPAYAALATEALRQWRNNDSPGSLGAEGRYNECGLVLVADAEPQALSALANPSSSSTTPNSGASLLEQHNAKKTGIDYVRASWENAVALSAQDAELASRIRLLPDPAAIRDAVGTGGTSGTTGYINGYAGWADADRSMAWLYSRVAATDRVSFVQGTVSALVHTDDAVTGATLASGQTLSADLVILAAGAWTPSLLDLSGQATATGQAVAYLPLTDEEQASLSGMPVLLNLTTGLFIIPPSNNTLKVARHAYGYLNPSSSTTSRNPVSLPRTNLTTPSALSLPPEATSSLRSALREMLPSHTELHDRPFSQERLCWYTDTPTGDFIISYHPRYGRSLFVATGGSGHGFKFLPVLGDKIVDAVEGRTPEEFVDKWAWKETGEGSERAVVVVTEDGSRGGVPGLVLDEEMARMG</sequence>
<name>A0AA38SEI0_9PEZI</name>
<comment type="cofactor">
    <cofactor evidence="1">
        <name>FAD</name>
        <dbReference type="ChEBI" id="CHEBI:57692"/>
    </cofactor>
</comment>
<protein>
    <submittedName>
        <fullName evidence="8">FAD dependent oxidoreductase</fullName>
    </submittedName>
</protein>
<dbReference type="GO" id="GO:0050660">
    <property type="term" value="F:flavin adenine dinucleotide binding"/>
    <property type="evidence" value="ECO:0007669"/>
    <property type="project" value="InterPro"/>
</dbReference>
<keyword evidence="9" id="KW-1185">Reference proteome</keyword>
<evidence type="ECO:0000256" key="5">
    <source>
        <dbReference type="ARBA" id="ARBA00023002"/>
    </source>
</evidence>
<dbReference type="InterPro" id="IPR006076">
    <property type="entry name" value="FAD-dep_OxRdtase"/>
</dbReference>
<evidence type="ECO:0000256" key="1">
    <source>
        <dbReference type="ARBA" id="ARBA00001974"/>
    </source>
</evidence>
<evidence type="ECO:0000259" key="7">
    <source>
        <dbReference type="Pfam" id="PF01266"/>
    </source>
</evidence>
<accession>A0AA38SEI0</accession>
<proteinExistence type="inferred from homology"/>
<dbReference type="Pfam" id="PF01266">
    <property type="entry name" value="DAO"/>
    <property type="match status" value="1"/>
</dbReference>
<comment type="similarity">
    <text evidence="2">Belongs to the MSOX/MTOX family.</text>
</comment>
<reference evidence="8" key="1">
    <citation type="submission" date="2022-07" db="EMBL/GenBank/DDBJ databases">
        <title>Fungi with potential for degradation of polypropylene.</title>
        <authorList>
            <person name="Gostincar C."/>
        </authorList>
    </citation>
    <scope>NUCLEOTIDE SEQUENCE</scope>
    <source>
        <strain evidence="8">EXF-13287</strain>
    </source>
</reference>
<dbReference type="PANTHER" id="PTHR10961:SF46">
    <property type="entry name" value="PEROXISOMAL SARCOSINE OXIDASE"/>
    <property type="match status" value="1"/>
</dbReference>
<gene>
    <name evidence="8" type="ORF">NKR19_g242</name>
</gene>